<feature type="compositionally biased region" description="Low complexity" evidence="8">
    <location>
        <begin position="647"/>
        <end position="664"/>
    </location>
</feature>
<feature type="signal peptide" evidence="9">
    <location>
        <begin position="1"/>
        <end position="22"/>
    </location>
</feature>
<dbReference type="GO" id="GO:0005576">
    <property type="term" value="C:extracellular region"/>
    <property type="evidence" value="ECO:0007669"/>
    <property type="project" value="UniProtKB-SubCell"/>
</dbReference>
<dbReference type="RefSeq" id="XP_028265257.1">
    <property type="nucleotide sequence ID" value="XM_028409456.1"/>
</dbReference>
<dbReference type="PROSITE" id="PS50234">
    <property type="entry name" value="VWFA"/>
    <property type="match status" value="1"/>
</dbReference>
<dbReference type="Pfam" id="PF06668">
    <property type="entry name" value="ITI_HC_C"/>
    <property type="match status" value="1"/>
</dbReference>
<keyword evidence="4" id="KW-0646">Protease inhibitor</keyword>
<keyword evidence="3" id="KW-0964">Secreted</keyword>
<reference evidence="13" key="1">
    <citation type="submission" date="2025-08" db="UniProtKB">
        <authorList>
            <consortium name="RefSeq"/>
        </authorList>
    </citation>
    <scope>IDENTIFICATION</scope>
</reference>
<dbReference type="GeneID" id="114438247"/>
<evidence type="ECO:0000256" key="1">
    <source>
        <dbReference type="ARBA" id="ARBA00004613"/>
    </source>
</evidence>
<feature type="compositionally biased region" description="Polar residues" evidence="8">
    <location>
        <begin position="782"/>
        <end position="800"/>
    </location>
</feature>
<evidence type="ECO:0000256" key="8">
    <source>
        <dbReference type="SAM" id="MobiDB-lite"/>
    </source>
</evidence>
<evidence type="ECO:0000256" key="5">
    <source>
        <dbReference type="ARBA" id="ARBA00022729"/>
    </source>
</evidence>
<dbReference type="Proteomes" id="UP000515145">
    <property type="component" value="Chromosome 7"/>
</dbReference>
<protein>
    <submittedName>
        <fullName evidence="13">Inter-alpha-trypsin inhibitor heavy chain H5 isoform X1</fullName>
    </submittedName>
</protein>
<feature type="chain" id="PRO_5027833227" evidence="9">
    <location>
        <begin position="23"/>
        <end position="1223"/>
    </location>
</feature>
<dbReference type="CTD" id="347365"/>
<evidence type="ECO:0000256" key="2">
    <source>
        <dbReference type="ARBA" id="ARBA00010158"/>
    </source>
</evidence>
<feature type="region of interest" description="Disordered" evidence="8">
    <location>
        <begin position="647"/>
        <end position="805"/>
    </location>
</feature>
<dbReference type="InterPro" id="IPR050934">
    <property type="entry name" value="ITIH"/>
</dbReference>
<evidence type="ECO:0000313" key="12">
    <source>
        <dbReference type="Proteomes" id="UP000515145"/>
    </source>
</evidence>
<dbReference type="GO" id="GO:0004867">
    <property type="term" value="F:serine-type endopeptidase inhibitor activity"/>
    <property type="evidence" value="ECO:0007669"/>
    <property type="project" value="UniProtKB-KW"/>
</dbReference>
<dbReference type="FunFam" id="3.40.50.410:FF:000013">
    <property type="entry name" value="inter-alpha-trypsin inhibitor heavy chain H2"/>
    <property type="match status" value="1"/>
</dbReference>
<keyword evidence="5 9" id="KW-0732">Signal</keyword>
<comment type="similarity">
    <text evidence="2">Belongs to the ITIH family.</text>
</comment>
<organism evidence="12 13">
    <name type="scientific">Parambassis ranga</name>
    <name type="common">Indian glassy fish</name>
    <dbReference type="NCBI Taxonomy" id="210632"/>
    <lineage>
        <taxon>Eukaryota</taxon>
        <taxon>Metazoa</taxon>
        <taxon>Chordata</taxon>
        <taxon>Craniata</taxon>
        <taxon>Vertebrata</taxon>
        <taxon>Euteleostomi</taxon>
        <taxon>Actinopterygii</taxon>
        <taxon>Neopterygii</taxon>
        <taxon>Teleostei</taxon>
        <taxon>Neoteleostei</taxon>
        <taxon>Acanthomorphata</taxon>
        <taxon>Ovalentaria</taxon>
        <taxon>Ambassidae</taxon>
        <taxon>Parambassis</taxon>
    </lineage>
</organism>
<sequence>MMFLGTPGILVLVLFCAQEGLSVDYEARLGTSVHLQRSRRQSKPTKPVLKVTDYHVKCSVASRYAVTTVQSSVWNQLPIIKEAAFEVDLPSTAFISNFTITSNGKVYVAQVKERATARKIYDAAKKQGKTAGLVATKEREIEKFRVAVSVPSGTLMSFLLSYEELLPRRLGRYELSVGLRPGQLVQNLTLDVSITERTGISFIKVLPLKTSRLLSNSAQGDGAAPPSTRVERSAGCARVHYSPSLQQQNSISSKGLNADFIIQYDVDLTDLIGDIQVYDGYFVHYFAPRGLPVVPKDVIFVIDVSGSMIGTKIKQTKQAMSTILGDLREGDHFNIITFSDKVQTWKKGRTVRATRQNVRDAREFVKRIIAEGWTNINAALLSAAQLVNPQTSGSSRRLSSYRVPLVIFLTDGEATIGVTSGDIILTNAKKALGSASLFGLAFGDDADFLLLKRLALDNRGVARMVYEDADAALQLKGFYDEVASPLLSDIQLSYLDDQAFDITRSLFPNYFQGSELIVAGRVKPGVKDLKVSISATDSKQHMKLENDMLISPTKENESADSLNCSGDLEGISSFVHRLWAYFTIKELLLAKLNSTDPATQRLLAEKATNLSLKYNFVTPVTSLVVVKPDADEAAPATAKPATITTATTTTATTKTPAAGTAKKAGSTSNLRPKMKPDPPQPPPKKPSLPVSVAKTAVSPSKKTTTTSSPTSVKTAPAPFSGRKPTPSQNDSKTASPPAGKISTSLLNALKTAPPPAPGKVSMKTTTPSTTTTMPAFTTSTSLPLSSVRTDPAPLTQQPSTARAALPSVKLTRPSTETENGITSAPDVHQPEITTNALPGLPPSLASPTPAPAPAVQDNDTDTDTNLSIATLVSATFAPMPGVTDGPRLWEAAGLLDVSTSIQIQRKDIDLVKDYDATYDYDYDLSYDAWDDTADPSSFVLASEEDCPSVECLLLLEPQSRLTSVRIFSSSVDGDPHFVVQLPKVHQNLCFTVDGRANDILRLLEDPERGIIVDGRLVGAPSKHGAEDRARTYFDQLTISAATGGSGDIMITLSLDAVVMEGEGRETLPINQQGSVTRQGVTVTVDNHRSCYIELAKGVHFLVLFHHYKHPNYLQMAHLGFYIRDGRGLSDSTQGLLGQFQHADMSVKVQKEDQDGGPQPSAREDVAARGLLRWGSEHMLVTLQDKTLKDSVRKRHPGKCWVVPKAEVTRLLGHSYESYVVNHV</sequence>
<dbReference type="SUPFAM" id="SSF53300">
    <property type="entry name" value="vWA-like"/>
    <property type="match status" value="1"/>
</dbReference>
<dbReference type="Pfam" id="PF08487">
    <property type="entry name" value="VIT"/>
    <property type="match status" value="1"/>
</dbReference>
<keyword evidence="6" id="KW-0722">Serine protease inhibitor</keyword>
<evidence type="ECO:0000313" key="13">
    <source>
        <dbReference type="RefSeq" id="XP_028265257.1"/>
    </source>
</evidence>
<evidence type="ECO:0000256" key="7">
    <source>
        <dbReference type="ARBA" id="ARBA00023180"/>
    </source>
</evidence>
<evidence type="ECO:0000256" key="3">
    <source>
        <dbReference type="ARBA" id="ARBA00022525"/>
    </source>
</evidence>
<name>A0A6P7IPI7_9TELE</name>
<feature type="domain" description="VIT" evidence="11">
    <location>
        <begin position="35"/>
        <end position="164"/>
    </location>
</feature>
<evidence type="ECO:0000259" key="11">
    <source>
        <dbReference type="PROSITE" id="PS51468"/>
    </source>
</evidence>
<feature type="compositionally biased region" description="Low complexity" evidence="8">
    <location>
        <begin position="687"/>
        <end position="718"/>
    </location>
</feature>
<dbReference type="InterPro" id="IPR002035">
    <property type="entry name" value="VWF_A"/>
</dbReference>
<feature type="compositionally biased region" description="Low complexity" evidence="8">
    <location>
        <begin position="761"/>
        <end position="781"/>
    </location>
</feature>
<accession>A0A6P7IPI7</accession>
<evidence type="ECO:0000256" key="9">
    <source>
        <dbReference type="SAM" id="SignalP"/>
    </source>
</evidence>
<proteinExistence type="inferred from homology"/>
<dbReference type="Gene3D" id="3.40.50.410">
    <property type="entry name" value="von Willebrand factor, type A domain"/>
    <property type="match status" value="1"/>
</dbReference>
<dbReference type="OrthoDB" id="299997at2759"/>
<dbReference type="Pfam" id="PF00092">
    <property type="entry name" value="VWA"/>
    <property type="match status" value="1"/>
</dbReference>
<dbReference type="SMART" id="SM00327">
    <property type="entry name" value="VWA"/>
    <property type="match status" value="1"/>
</dbReference>
<dbReference type="InterPro" id="IPR013694">
    <property type="entry name" value="VIT"/>
</dbReference>
<dbReference type="InterPro" id="IPR036465">
    <property type="entry name" value="vWFA_dom_sf"/>
</dbReference>
<dbReference type="AlphaFoldDB" id="A0A6P7IPI7"/>
<evidence type="ECO:0000256" key="4">
    <source>
        <dbReference type="ARBA" id="ARBA00022690"/>
    </source>
</evidence>
<feature type="compositionally biased region" description="Pro residues" evidence="8">
    <location>
        <begin position="677"/>
        <end position="686"/>
    </location>
</feature>
<comment type="subcellular location">
    <subcellularLocation>
        <location evidence="1">Secreted</location>
    </subcellularLocation>
</comment>
<dbReference type="InterPro" id="IPR010600">
    <property type="entry name" value="ITI_HC_C"/>
</dbReference>
<dbReference type="GO" id="GO:0030212">
    <property type="term" value="P:hyaluronan metabolic process"/>
    <property type="evidence" value="ECO:0007669"/>
    <property type="project" value="InterPro"/>
</dbReference>
<dbReference type="PANTHER" id="PTHR10338">
    <property type="entry name" value="INTER-ALPHA-TRYPSIN INHIBITOR HEAVY CHAIN FAMILY MEMBER"/>
    <property type="match status" value="1"/>
</dbReference>
<dbReference type="SMART" id="SM00609">
    <property type="entry name" value="VIT"/>
    <property type="match status" value="1"/>
</dbReference>
<evidence type="ECO:0000256" key="6">
    <source>
        <dbReference type="ARBA" id="ARBA00022900"/>
    </source>
</evidence>
<keyword evidence="7" id="KW-0325">Glycoprotein</keyword>
<feature type="compositionally biased region" description="Polar residues" evidence="8">
    <location>
        <begin position="725"/>
        <end position="734"/>
    </location>
</feature>
<dbReference type="PROSITE" id="PS51468">
    <property type="entry name" value="VIT"/>
    <property type="match status" value="1"/>
</dbReference>
<gene>
    <name evidence="13" type="primary">itih6</name>
</gene>
<feature type="domain" description="VWFA" evidence="10">
    <location>
        <begin position="297"/>
        <end position="482"/>
    </location>
</feature>
<dbReference type="InParanoid" id="A0A6P7IPI7"/>
<evidence type="ECO:0000259" key="10">
    <source>
        <dbReference type="PROSITE" id="PS50234"/>
    </source>
</evidence>
<keyword evidence="12" id="KW-1185">Reference proteome</keyword>
<dbReference type="PANTHER" id="PTHR10338:SF155">
    <property type="entry name" value="INTER-ALPHA-TRYPSIN INHIBITOR HEAVY CHAIN H6"/>
    <property type="match status" value="1"/>
</dbReference>